<accession>A0A941EM06</accession>
<dbReference type="EMBL" id="JAGSOG010000073">
    <property type="protein sequence ID" value="MBR7834875.1"/>
    <property type="molecule type" value="Genomic_DNA"/>
</dbReference>
<dbReference type="Gene3D" id="3.20.20.30">
    <property type="entry name" value="Luciferase-like domain"/>
    <property type="match status" value="1"/>
</dbReference>
<evidence type="ECO:0000313" key="2">
    <source>
        <dbReference type="EMBL" id="MBR7834875.1"/>
    </source>
</evidence>
<dbReference type="RefSeq" id="WP_212529390.1">
    <property type="nucleotide sequence ID" value="NZ_JAGSOG010000073.1"/>
</dbReference>
<keyword evidence="3" id="KW-1185">Reference proteome</keyword>
<dbReference type="InterPro" id="IPR036661">
    <property type="entry name" value="Luciferase-like_sf"/>
</dbReference>
<reference evidence="2" key="1">
    <citation type="submission" date="2021-04" db="EMBL/GenBank/DDBJ databases">
        <title>Genome based classification of Actinospica acidithermotolerans sp. nov., an actinobacterium isolated from an Indonesian hot spring.</title>
        <authorList>
            <person name="Kusuma A.B."/>
            <person name="Putra K.E."/>
            <person name="Nafisah S."/>
            <person name="Loh J."/>
            <person name="Nouioui I."/>
            <person name="Goodfellow M."/>
        </authorList>
    </citation>
    <scope>NUCLEOTIDE SEQUENCE</scope>
    <source>
        <strain evidence="2">CSCA 57</strain>
    </source>
</reference>
<comment type="caution">
    <text evidence="2">The sequence shown here is derived from an EMBL/GenBank/DDBJ whole genome shotgun (WGS) entry which is preliminary data.</text>
</comment>
<evidence type="ECO:0000259" key="1">
    <source>
        <dbReference type="Pfam" id="PF00296"/>
    </source>
</evidence>
<dbReference type="PANTHER" id="PTHR30137:SF18">
    <property type="entry name" value="CONSERVED PROTEIN"/>
    <property type="match status" value="1"/>
</dbReference>
<dbReference type="NCBIfam" id="TIGR03620">
    <property type="entry name" value="F420_MSMEG_4141"/>
    <property type="match status" value="1"/>
</dbReference>
<dbReference type="Proteomes" id="UP000675781">
    <property type="component" value="Unassembled WGS sequence"/>
</dbReference>
<dbReference type="GO" id="GO:0016705">
    <property type="term" value="F:oxidoreductase activity, acting on paired donors, with incorporation or reduction of molecular oxygen"/>
    <property type="evidence" value="ECO:0007669"/>
    <property type="project" value="InterPro"/>
</dbReference>
<feature type="domain" description="Luciferase-like" evidence="1">
    <location>
        <begin position="20"/>
        <end position="197"/>
    </location>
</feature>
<dbReference type="AlphaFoldDB" id="A0A941EM06"/>
<dbReference type="InterPro" id="IPR011251">
    <property type="entry name" value="Luciferase-like_dom"/>
</dbReference>
<proteinExistence type="predicted"/>
<protein>
    <submittedName>
        <fullName evidence="2">LLM class F420-dependent oxidoreductase</fullName>
    </submittedName>
</protein>
<name>A0A941EM06_9ACTN</name>
<sequence>MTDTVNRIALGPVGVWRGGRTTPELAVELERLGYSALWVGSSPSAELADVEALLDATETLVVATGIVNIWKSPAAEVARSYHRIAARHPDRFLLGIGAGHREATAEFARPYEALTAYLDVLDEAGVPKQRLVLAALGPRVLRLAAERTAGAHPYLVTPEHTRQARQILGPEALLAPEHKLILDTDPASARAAGTSTLRMYLGLNNYVSNLRRLGFTEDEVRGDGSDRLFDAVIANGDADHLAAAVRAHLEAGADHVPLQVIGTDDALPAYRELASALKLSR</sequence>
<evidence type="ECO:0000313" key="3">
    <source>
        <dbReference type="Proteomes" id="UP000675781"/>
    </source>
</evidence>
<dbReference type="PANTHER" id="PTHR30137">
    <property type="entry name" value="LUCIFERASE-LIKE MONOOXYGENASE"/>
    <property type="match status" value="1"/>
</dbReference>
<dbReference type="InterPro" id="IPR019922">
    <property type="entry name" value="Lucif-like_OxRdatse_MSMEG_4141"/>
</dbReference>
<dbReference type="Pfam" id="PF00296">
    <property type="entry name" value="Bac_luciferase"/>
    <property type="match status" value="1"/>
</dbReference>
<gene>
    <name evidence="2" type="ORF">KDL01_16500</name>
</gene>
<dbReference type="GO" id="GO:0005829">
    <property type="term" value="C:cytosol"/>
    <property type="evidence" value="ECO:0007669"/>
    <property type="project" value="TreeGrafter"/>
</dbReference>
<organism evidence="2 3">
    <name type="scientific">Actinospica durhamensis</name>
    <dbReference type="NCBI Taxonomy" id="1508375"/>
    <lineage>
        <taxon>Bacteria</taxon>
        <taxon>Bacillati</taxon>
        <taxon>Actinomycetota</taxon>
        <taxon>Actinomycetes</taxon>
        <taxon>Catenulisporales</taxon>
        <taxon>Actinospicaceae</taxon>
        <taxon>Actinospica</taxon>
    </lineage>
</organism>
<dbReference type="SUPFAM" id="SSF51679">
    <property type="entry name" value="Bacterial luciferase-like"/>
    <property type="match status" value="1"/>
</dbReference>
<dbReference type="InterPro" id="IPR050766">
    <property type="entry name" value="Bact_Lucif_Oxidored"/>
</dbReference>